<evidence type="ECO:0000256" key="5">
    <source>
        <dbReference type="ARBA" id="ARBA00023040"/>
    </source>
</evidence>
<sequence>MAAFGNSMVIVAFVRNLKLHTRTNFFVIGLAAADFIVGVLAVPLFICTFWYYTRSLDIPLILRRIYDAADIFSGFASIFQLVLISLERCYAILYPVSH</sequence>
<name>A7SDR8_NEMVE</name>
<keyword evidence="3 9" id="KW-0812">Transmembrane</keyword>
<feature type="non-terminal residue" evidence="11">
    <location>
        <position position="98"/>
    </location>
</feature>
<feature type="domain" description="G-protein coupled receptors family 1 profile" evidence="10">
    <location>
        <begin position="5"/>
        <end position="98"/>
    </location>
</feature>
<dbReference type="GO" id="GO:0004930">
    <property type="term" value="F:G protein-coupled receptor activity"/>
    <property type="evidence" value="ECO:0007669"/>
    <property type="project" value="UniProtKB-KW"/>
</dbReference>
<keyword evidence="6 9" id="KW-0472">Membrane</keyword>
<dbReference type="HOGENOM" id="CLU_164468_0_0_1"/>
<dbReference type="STRING" id="45351.A7SDR8"/>
<feature type="transmembrane region" description="Helical" evidence="9">
    <location>
        <begin position="71"/>
        <end position="93"/>
    </location>
</feature>
<dbReference type="Pfam" id="PF00001">
    <property type="entry name" value="7tm_1"/>
    <property type="match status" value="1"/>
</dbReference>
<dbReference type="EMBL" id="DS469632">
    <property type="protein sequence ID" value="EDO38123.1"/>
    <property type="molecule type" value="Genomic_DNA"/>
</dbReference>
<evidence type="ECO:0000256" key="1">
    <source>
        <dbReference type="ARBA" id="ARBA00004651"/>
    </source>
</evidence>
<evidence type="ECO:0000313" key="11">
    <source>
        <dbReference type="EMBL" id="EDO38123.1"/>
    </source>
</evidence>
<dbReference type="Proteomes" id="UP000001593">
    <property type="component" value="Unassembled WGS sequence"/>
</dbReference>
<evidence type="ECO:0000256" key="8">
    <source>
        <dbReference type="ARBA" id="ARBA00023224"/>
    </source>
</evidence>
<evidence type="ECO:0000256" key="2">
    <source>
        <dbReference type="ARBA" id="ARBA00022475"/>
    </source>
</evidence>
<keyword evidence="8" id="KW-0807">Transducer</keyword>
<dbReference type="PRINTS" id="PR00237">
    <property type="entry name" value="GPCRRHODOPSN"/>
</dbReference>
<dbReference type="Gene3D" id="1.20.1070.10">
    <property type="entry name" value="Rhodopsin 7-helix transmembrane proteins"/>
    <property type="match status" value="1"/>
</dbReference>
<dbReference type="InterPro" id="IPR017452">
    <property type="entry name" value="GPCR_Rhodpsn_7TM"/>
</dbReference>
<evidence type="ECO:0000256" key="6">
    <source>
        <dbReference type="ARBA" id="ARBA00023136"/>
    </source>
</evidence>
<dbReference type="eggNOG" id="KOG4220">
    <property type="taxonomic scope" value="Eukaryota"/>
</dbReference>
<dbReference type="PANTHER" id="PTHR24247">
    <property type="entry name" value="5-HYDROXYTRYPTAMINE RECEPTOR"/>
    <property type="match status" value="1"/>
</dbReference>
<evidence type="ECO:0000256" key="7">
    <source>
        <dbReference type="ARBA" id="ARBA00023170"/>
    </source>
</evidence>
<feature type="transmembrane region" description="Helical" evidence="9">
    <location>
        <begin position="25"/>
        <end position="51"/>
    </location>
</feature>
<evidence type="ECO:0000259" key="10">
    <source>
        <dbReference type="PROSITE" id="PS50262"/>
    </source>
</evidence>
<proteinExistence type="predicted"/>
<gene>
    <name evidence="11" type="ORF">NEMVEDRAFT_v1g114590</name>
</gene>
<evidence type="ECO:0000256" key="3">
    <source>
        <dbReference type="ARBA" id="ARBA00022692"/>
    </source>
</evidence>
<dbReference type="PhylomeDB" id="A7SDR8"/>
<keyword evidence="5" id="KW-0297">G-protein coupled receptor</keyword>
<dbReference type="PROSITE" id="PS50262">
    <property type="entry name" value="G_PROTEIN_RECEP_F1_2"/>
    <property type="match status" value="1"/>
</dbReference>
<protein>
    <recommendedName>
        <fullName evidence="10">G-protein coupled receptors family 1 profile domain-containing protein</fullName>
    </recommendedName>
</protein>
<dbReference type="InterPro" id="IPR000276">
    <property type="entry name" value="GPCR_Rhodpsn"/>
</dbReference>
<evidence type="ECO:0000256" key="9">
    <source>
        <dbReference type="SAM" id="Phobius"/>
    </source>
</evidence>
<keyword evidence="12" id="KW-1185">Reference proteome</keyword>
<dbReference type="GO" id="GO:0005886">
    <property type="term" value="C:plasma membrane"/>
    <property type="evidence" value="ECO:0007669"/>
    <property type="project" value="UniProtKB-SubCell"/>
</dbReference>
<evidence type="ECO:0000256" key="4">
    <source>
        <dbReference type="ARBA" id="ARBA00022989"/>
    </source>
</evidence>
<organism evidence="11 12">
    <name type="scientific">Nematostella vectensis</name>
    <name type="common">Starlet sea anemone</name>
    <dbReference type="NCBI Taxonomy" id="45351"/>
    <lineage>
        <taxon>Eukaryota</taxon>
        <taxon>Metazoa</taxon>
        <taxon>Cnidaria</taxon>
        <taxon>Anthozoa</taxon>
        <taxon>Hexacorallia</taxon>
        <taxon>Actiniaria</taxon>
        <taxon>Edwardsiidae</taxon>
        <taxon>Nematostella</taxon>
    </lineage>
</organism>
<dbReference type="AlphaFoldDB" id="A7SDR8"/>
<dbReference type="PANTHER" id="PTHR24247:SF202">
    <property type="entry name" value="5-HYDROXYTRYPTAMINE RECEPTOR 1"/>
    <property type="match status" value="1"/>
</dbReference>
<dbReference type="SUPFAM" id="SSF81321">
    <property type="entry name" value="Family A G protein-coupled receptor-like"/>
    <property type="match status" value="1"/>
</dbReference>
<reference evidence="11 12" key="1">
    <citation type="journal article" date="2007" name="Science">
        <title>Sea anemone genome reveals ancestral eumetazoan gene repertoire and genomic organization.</title>
        <authorList>
            <person name="Putnam N.H."/>
            <person name="Srivastava M."/>
            <person name="Hellsten U."/>
            <person name="Dirks B."/>
            <person name="Chapman J."/>
            <person name="Salamov A."/>
            <person name="Terry A."/>
            <person name="Shapiro H."/>
            <person name="Lindquist E."/>
            <person name="Kapitonov V.V."/>
            <person name="Jurka J."/>
            <person name="Genikhovich G."/>
            <person name="Grigoriev I.V."/>
            <person name="Lucas S.M."/>
            <person name="Steele R.E."/>
            <person name="Finnerty J.R."/>
            <person name="Technau U."/>
            <person name="Martindale M.Q."/>
            <person name="Rokhsar D.S."/>
        </authorList>
    </citation>
    <scope>NUCLEOTIDE SEQUENCE [LARGE SCALE GENOMIC DNA]</scope>
    <source>
        <strain evidence="12">CH2 X CH6</strain>
    </source>
</reference>
<keyword evidence="7" id="KW-0675">Receptor</keyword>
<accession>A7SDR8</accession>
<dbReference type="InParanoid" id="A7SDR8"/>
<evidence type="ECO:0000313" key="12">
    <source>
        <dbReference type="Proteomes" id="UP000001593"/>
    </source>
</evidence>
<keyword evidence="4 9" id="KW-1133">Transmembrane helix</keyword>
<comment type="subcellular location">
    <subcellularLocation>
        <location evidence="1">Cell membrane</location>
        <topology evidence="1">Multi-pass membrane protein</topology>
    </subcellularLocation>
</comment>
<keyword evidence="2" id="KW-1003">Cell membrane</keyword>